<reference evidence="1 2" key="1">
    <citation type="submission" date="2017-03" db="EMBL/GenBank/DDBJ databases">
        <title>WGS assembly of Porphyra umbilicalis.</title>
        <authorList>
            <person name="Brawley S.H."/>
            <person name="Blouin N.A."/>
            <person name="Ficko-Blean E."/>
            <person name="Wheeler G.L."/>
            <person name="Lohr M."/>
            <person name="Goodson H.V."/>
            <person name="Jenkins J.W."/>
            <person name="Blaby-Haas C.E."/>
            <person name="Helliwell K.E."/>
            <person name="Chan C."/>
            <person name="Marriage T."/>
            <person name="Bhattacharya D."/>
            <person name="Klein A.S."/>
            <person name="Badis Y."/>
            <person name="Brodie J."/>
            <person name="Cao Y."/>
            <person name="Collen J."/>
            <person name="Dittami S.M."/>
            <person name="Gachon C.M."/>
            <person name="Green B.R."/>
            <person name="Karpowicz S."/>
            <person name="Kim J.W."/>
            <person name="Kudahl U."/>
            <person name="Lin S."/>
            <person name="Michel G."/>
            <person name="Mittag M."/>
            <person name="Olson B.J."/>
            <person name="Pangilinan J."/>
            <person name="Peng Y."/>
            <person name="Qiu H."/>
            <person name="Shu S."/>
            <person name="Singer J.T."/>
            <person name="Smith A.G."/>
            <person name="Sprecher B.N."/>
            <person name="Wagner V."/>
            <person name="Wang W."/>
            <person name="Wang Z.-Y."/>
            <person name="Yan J."/>
            <person name="Yarish C."/>
            <person name="Zoeuner-Riek S."/>
            <person name="Zhuang Y."/>
            <person name="Zou Y."/>
            <person name="Lindquist E.A."/>
            <person name="Grimwood J."/>
            <person name="Barry K."/>
            <person name="Rokhsar D.S."/>
            <person name="Schmutz J."/>
            <person name="Stiller J.W."/>
            <person name="Grossman A.R."/>
            <person name="Prochnik S.E."/>
        </authorList>
    </citation>
    <scope>NUCLEOTIDE SEQUENCE [LARGE SCALE GENOMIC DNA]</scope>
    <source>
        <strain evidence="1">4086291</strain>
    </source>
</reference>
<gene>
    <name evidence="1" type="ORF">BU14_1260s0002</name>
</gene>
<dbReference type="EMBL" id="KV919436">
    <property type="protein sequence ID" value="OSX69700.1"/>
    <property type="molecule type" value="Genomic_DNA"/>
</dbReference>
<dbReference type="AlphaFoldDB" id="A0A1X6NMD5"/>
<accession>A0A1X6NMD5</accession>
<proteinExistence type="predicted"/>
<dbReference type="Proteomes" id="UP000218209">
    <property type="component" value="Unassembled WGS sequence"/>
</dbReference>
<evidence type="ECO:0000313" key="1">
    <source>
        <dbReference type="EMBL" id="OSX69700.1"/>
    </source>
</evidence>
<evidence type="ECO:0000313" key="2">
    <source>
        <dbReference type="Proteomes" id="UP000218209"/>
    </source>
</evidence>
<protein>
    <submittedName>
        <fullName evidence="1">Uncharacterized protein</fullName>
    </submittedName>
</protein>
<organism evidence="1 2">
    <name type="scientific">Porphyra umbilicalis</name>
    <name type="common">Purple laver</name>
    <name type="synonym">Red alga</name>
    <dbReference type="NCBI Taxonomy" id="2786"/>
    <lineage>
        <taxon>Eukaryota</taxon>
        <taxon>Rhodophyta</taxon>
        <taxon>Bangiophyceae</taxon>
        <taxon>Bangiales</taxon>
        <taxon>Bangiaceae</taxon>
        <taxon>Porphyra</taxon>
    </lineage>
</organism>
<name>A0A1X6NMD5_PORUM</name>
<sequence length="156" mass="16762">MAPEAACLGMSTADLAQWLGAISHCHTRHARVSGSKPPLRTAAALSGGRGGMGKVTAAPCQRNYEHCSSNSAGVDVAADDVNNGWVTELGQWRGERDRLIRPGQSPSTTRHRTTRTRLQYATDKGVLLLQDGDWFRSSKKQGTVIPWPLGQGALKV</sequence>
<keyword evidence="2" id="KW-1185">Reference proteome</keyword>